<dbReference type="InterPro" id="IPR003593">
    <property type="entry name" value="AAA+_ATPase"/>
</dbReference>
<dbReference type="InterPro" id="IPR011703">
    <property type="entry name" value="ATPase_AAA-3"/>
</dbReference>
<reference evidence="3" key="1">
    <citation type="submission" date="2019-08" db="EMBL/GenBank/DDBJ databases">
        <title>Complete Genome Sequence of the Polysaccharide-Degrading Rumen Bacterium Pseudobutyrivibrio xylanivorans MA3014.</title>
        <authorList>
            <person name="Palevich N."/>
            <person name="Maclean P.H."/>
            <person name="Kelly W.J."/>
            <person name="Leahy S.C."/>
            <person name="Rakonjac J."/>
            <person name="Attwood G.T."/>
        </authorList>
    </citation>
    <scope>NUCLEOTIDE SEQUENCE [LARGE SCALE GENOMIC DNA]</scope>
    <source>
        <strain evidence="3">MA3014</strain>
    </source>
</reference>
<sequence>MSNTDVKISNIPVKDVGSLVEALSSAYCSMINNGCSMKLMPSVMLWGAPGVGKSQAVRQIAKEIEANTGKRTAVTDVRLLLFNPIDLRGIPTSNADKTLAVWLKPQIFQMDESDDVINLLFLDEISAAPQSVQAAAYQITLDRVVGEHKLPDNCIVIAAGNRITDKSVAFKMPKALANRLLHLEVQVNFDSWKSWAISAGVHPSVVSYLSFRQTALMCFDSSSEELAFATPRSWEMVSNLLNNVNGDAWKISSLIYGLIGMSAGIEFISWCKCYEKLPSMEDVFSGRFYEVPKEPDELYALTSAMTKYASEHKDDVEGLRNSILYANLFPPDFSVMLMKDYMSIEKNFTQTLLRIPEFSRWMQTKGALLNGTF</sequence>
<dbReference type="EMBL" id="CP043028">
    <property type="protein sequence ID" value="QFJ53427.1"/>
    <property type="molecule type" value="Genomic_DNA"/>
</dbReference>
<evidence type="ECO:0000313" key="2">
    <source>
        <dbReference type="EMBL" id="QFJ53427.1"/>
    </source>
</evidence>
<dbReference type="OrthoDB" id="9808317at2"/>
<dbReference type="Pfam" id="PF07726">
    <property type="entry name" value="AAA_3"/>
    <property type="match status" value="1"/>
</dbReference>
<proteinExistence type="predicted"/>
<accession>A0A5P6VLI5</accession>
<dbReference type="AlphaFoldDB" id="A0A5P6VLI5"/>
<feature type="domain" description="AAA+ ATPase" evidence="1">
    <location>
        <begin position="39"/>
        <end position="190"/>
    </location>
</feature>
<evidence type="ECO:0000259" key="1">
    <source>
        <dbReference type="SMART" id="SM00382"/>
    </source>
</evidence>
<protein>
    <submittedName>
        <fullName evidence="2">AAA family ATPase</fullName>
    </submittedName>
</protein>
<gene>
    <name evidence="2" type="ORF">FXF36_00330</name>
</gene>
<dbReference type="InterPro" id="IPR027417">
    <property type="entry name" value="P-loop_NTPase"/>
</dbReference>
<dbReference type="SUPFAM" id="SSF52540">
    <property type="entry name" value="P-loop containing nucleoside triphosphate hydrolases"/>
    <property type="match status" value="1"/>
</dbReference>
<dbReference type="SMART" id="SM00382">
    <property type="entry name" value="AAA"/>
    <property type="match status" value="1"/>
</dbReference>
<dbReference type="CDD" id="cd00009">
    <property type="entry name" value="AAA"/>
    <property type="match status" value="1"/>
</dbReference>
<dbReference type="KEGG" id="pxv:FXF36_00330"/>
<dbReference type="GO" id="GO:0016887">
    <property type="term" value="F:ATP hydrolysis activity"/>
    <property type="evidence" value="ECO:0007669"/>
    <property type="project" value="InterPro"/>
</dbReference>
<dbReference type="RefSeq" id="WP_151621971.1">
    <property type="nucleotide sequence ID" value="NZ_CP043028.1"/>
</dbReference>
<dbReference type="Proteomes" id="UP000327030">
    <property type="component" value="Chromosome 1"/>
</dbReference>
<dbReference type="GO" id="GO:0005524">
    <property type="term" value="F:ATP binding"/>
    <property type="evidence" value="ECO:0007669"/>
    <property type="project" value="InterPro"/>
</dbReference>
<dbReference type="Gene3D" id="3.40.50.300">
    <property type="entry name" value="P-loop containing nucleotide triphosphate hydrolases"/>
    <property type="match status" value="1"/>
</dbReference>
<organism evidence="2 3">
    <name type="scientific">Pseudobutyrivibrio xylanivorans</name>
    <dbReference type="NCBI Taxonomy" id="185007"/>
    <lineage>
        <taxon>Bacteria</taxon>
        <taxon>Bacillati</taxon>
        <taxon>Bacillota</taxon>
        <taxon>Clostridia</taxon>
        <taxon>Lachnospirales</taxon>
        <taxon>Lachnospiraceae</taxon>
        <taxon>Pseudobutyrivibrio</taxon>
    </lineage>
</organism>
<evidence type="ECO:0000313" key="3">
    <source>
        <dbReference type="Proteomes" id="UP000327030"/>
    </source>
</evidence>
<name>A0A5P6VLI5_PSEXY</name>